<proteinExistence type="inferred from homology"/>
<dbReference type="PIRSF" id="PIRSF500138">
    <property type="entry name" value="GPI8"/>
    <property type="match status" value="1"/>
</dbReference>
<dbReference type="GO" id="GO:0016255">
    <property type="term" value="P:attachment of GPI anchor to protein"/>
    <property type="evidence" value="ECO:0007669"/>
    <property type="project" value="InterPro"/>
</dbReference>
<gene>
    <name evidence="6" type="ORF">NliqN6_3256</name>
</gene>
<comment type="similarity">
    <text evidence="2">Belongs to the peptidase C13 family.</text>
</comment>
<dbReference type="GO" id="GO:0042765">
    <property type="term" value="C:GPI-anchor transamidase complex"/>
    <property type="evidence" value="ECO:0007669"/>
    <property type="project" value="InterPro"/>
</dbReference>
<dbReference type="Gene3D" id="3.40.50.1460">
    <property type="match status" value="1"/>
</dbReference>
<feature type="active site" description="Nucleophile" evidence="5">
    <location>
        <position position="171"/>
    </location>
</feature>
<keyword evidence="3" id="KW-0337">GPI-anchor biosynthesis</keyword>
<dbReference type="PANTHER" id="PTHR48067">
    <property type="entry name" value="GPI-ANCHOR TRANSAMIDASE"/>
    <property type="match status" value="1"/>
</dbReference>
<evidence type="ECO:0000313" key="6">
    <source>
        <dbReference type="EMBL" id="GHJ86854.1"/>
    </source>
</evidence>
<dbReference type="FunFam" id="3.40.50.1460:FF:000016">
    <property type="entry name" value="GPI-anchor transamidase, putative"/>
    <property type="match status" value="1"/>
</dbReference>
<comment type="pathway">
    <text evidence="1">Glycolipid biosynthesis; glycosylphosphatidylinositol-anchor biosynthesis.</text>
</comment>
<keyword evidence="7" id="KW-1185">Reference proteome</keyword>
<evidence type="ECO:0008006" key="8">
    <source>
        <dbReference type="Google" id="ProtNLM"/>
    </source>
</evidence>
<name>A0A8H3TVD3_9TREE</name>
<dbReference type="PRINTS" id="PR00776">
    <property type="entry name" value="HEMOGLOBNASE"/>
</dbReference>
<dbReference type="UniPathway" id="UPA00196"/>
<dbReference type="EMBL" id="BLZA01000019">
    <property type="protein sequence ID" value="GHJ86854.1"/>
    <property type="molecule type" value="Genomic_DNA"/>
</dbReference>
<organism evidence="6 7">
    <name type="scientific">Naganishia liquefaciens</name>
    <dbReference type="NCBI Taxonomy" id="104408"/>
    <lineage>
        <taxon>Eukaryota</taxon>
        <taxon>Fungi</taxon>
        <taxon>Dikarya</taxon>
        <taxon>Basidiomycota</taxon>
        <taxon>Agaricomycotina</taxon>
        <taxon>Tremellomycetes</taxon>
        <taxon>Filobasidiales</taxon>
        <taxon>Filobasidiaceae</taxon>
        <taxon>Naganishia</taxon>
    </lineage>
</organism>
<evidence type="ECO:0000256" key="5">
    <source>
        <dbReference type="PIRSR" id="PIRSR019663-1"/>
    </source>
</evidence>
<evidence type="ECO:0000256" key="3">
    <source>
        <dbReference type="ARBA" id="ARBA00022502"/>
    </source>
</evidence>
<dbReference type="GO" id="GO:0006508">
    <property type="term" value="P:proteolysis"/>
    <property type="evidence" value="ECO:0007669"/>
    <property type="project" value="InterPro"/>
</dbReference>
<protein>
    <recommendedName>
        <fullName evidence="8">GPI-anchor transamidase</fullName>
    </recommendedName>
</protein>
<keyword evidence="4" id="KW-0732">Signal</keyword>
<feature type="active site" evidence="5">
    <location>
        <position position="129"/>
    </location>
</feature>
<dbReference type="InterPro" id="IPR001096">
    <property type="entry name" value="Peptidase_C13"/>
</dbReference>
<dbReference type="PANTHER" id="PTHR48067:SF1">
    <property type="entry name" value="GPI-ANCHOR TRANSAMIDASE"/>
    <property type="match status" value="1"/>
</dbReference>
<dbReference type="OrthoDB" id="192611at2759"/>
<dbReference type="GO" id="GO:0006506">
    <property type="term" value="P:GPI anchor biosynthetic process"/>
    <property type="evidence" value="ECO:0007669"/>
    <property type="project" value="UniProtKB-UniPathway"/>
</dbReference>
<dbReference type="InterPro" id="IPR028361">
    <property type="entry name" value="GPI_transamidase"/>
</dbReference>
<comment type="caution">
    <text evidence="6">The sequence shown here is derived from an EMBL/GenBank/DDBJ whole genome shotgun (WGS) entry which is preliminary data.</text>
</comment>
<evidence type="ECO:0000256" key="1">
    <source>
        <dbReference type="ARBA" id="ARBA00004687"/>
    </source>
</evidence>
<dbReference type="PIRSF" id="PIRSF019663">
    <property type="entry name" value="Legumain"/>
    <property type="match status" value="1"/>
</dbReference>
<reference evidence="6" key="1">
    <citation type="submission" date="2020-07" db="EMBL/GenBank/DDBJ databases">
        <title>Draft Genome Sequence of a Deep-Sea Yeast, Naganishia (Cryptococcus) liquefaciens strain N6.</title>
        <authorList>
            <person name="Han Y.W."/>
            <person name="Kajitani R."/>
            <person name="Morimoto H."/>
            <person name="Parhat M."/>
            <person name="Tsubouchi H."/>
            <person name="Bakenova O."/>
            <person name="Ogata M."/>
            <person name="Argunhan B."/>
            <person name="Aoki R."/>
            <person name="Kajiwara S."/>
            <person name="Itoh T."/>
            <person name="Iwasaki H."/>
        </authorList>
    </citation>
    <scope>NUCLEOTIDE SEQUENCE</scope>
    <source>
        <strain evidence="6">N6</strain>
    </source>
</reference>
<sequence>MATHTNNWAVLVCSSRYWFNYRHMANTLSIYRTVKRLGIPDDHIILMLADDVACNPRNAFPGKVFANKGRELDLYGGEGEGVEVDYRGYEVTVESFLRVLTGRLPAHMPPSKHLLSDASSNILLYLTGHGGDGFLKFQDNEEIGSRDLGDAIGQMYEKRRYGRMLVMVDTCQANTLYQDIWSPGVLATGSSKLGENSYAHHSDMDIGVAVIDSFTHYALQYLKGIEPGSNATMQEFFNTYDPAQIKSHPGIRTDLFPDSLTETLVTDFFGSVPQVEMPSHRPFPRNDSTPWTITVPPPSARPVISGCASGFNASADGIVVKPAHDLHTVAATQQDWLVVGALVAGLWALKRWTGARRKDRLGGRGEGFKAD</sequence>
<dbReference type="AlphaFoldDB" id="A0A8H3TVD3"/>
<evidence type="ECO:0000313" key="7">
    <source>
        <dbReference type="Proteomes" id="UP000620104"/>
    </source>
</evidence>
<dbReference type="Proteomes" id="UP000620104">
    <property type="component" value="Unassembled WGS sequence"/>
</dbReference>
<accession>A0A8H3TVD3</accession>
<dbReference type="Pfam" id="PF01650">
    <property type="entry name" value="Peptidase_C13"/>
    <property type="match status" value="1"/>
</dbReference>
<evidence type="ECO:0000256" key="2">
    <source>
        <dbReference type="ARBA" id="ARBA00009941"/>
    </source>
</evidence>
<evidence type="ECO:0000256" key="4">
    <source>
        <dbReference type="ARBA" id="ARBA00022729"/>
    </source>
</evidence>
<dbReference type="GO" id="GO:0003923">
    <property type="term" value="F:GPI-anchor transamidase activity"/>
    <property type="evidence" value="ECO:0007669"/>
    <property type="project" value="InterPro"/>
</dbReference>